<dbReference type="GO" id="GO:0005886">
    <property type="term" value="C:plasma membrane"/>
    <property type="evidence" value="ECO:0007669"/>
    <property type="project" value="UniProtKB-SubCell"/>
</dbReference>
<feature type="transmembrane region" description="Helical" evidence="6">
    <location>
        <begin position="64"/>
        <end position="84"/>
    </location>
</feature>
<name>A0A6J7PS64_9ZZZZ</name>
<comment type="subcellular location">
    <subcellularLocation>
        <location evidence="1">Cell membrane</location>
        <topology evidence="1">Multi-pass membrane protein</topology>
    </subcellularLocation>
</comment>
<dbReference type="PANTHER" id="PTHR30353">
    <property type="entry name" value="INNER MEMBRANE PROTEIN DEDA-RELATED"/>
    <property type="match status" value="1"/>
</dbReference>
<feature type="transmembrane region" description="Helical" evidence="6">
    <location>
        <begin position="149"/>
        <end position="169"/>
    </location>
</feature>
<keyword evidence="2" id="KW-1003">Cell membrane</keyword>
<feature type="domain" description="VTT" evidence="7">
    <location>
        <begin position="35"/>
        <end position="168"/>
    </location>
</feature>
<dbReference type="EMBL" id="CAFBPB010000094">
    <property type="protein sequence ID" value="CAB5006369.1"/>
    <property type="molecule type" value="Genomic_DNA"/>
</dbReference>
<sequence length="212" mass="22936">MNLLDAHSIIADLGLAGVLAILFAETGLLIGLVFPGDSLLFIAGVAASGSAAALLNGVSLSYPALLIGAPLAAIAGSQLGHFFGARYGRKFFDRPEGRFFNRSQVVKTEKWLKKYGTGKAIILARYVPVVRTLINPLCGVVRIKSSEFLIWNIIGAILWTDGIITLGYILGEKLKGSIDTYLLPIVGLIIFISLLPVFLEIIREMRTRKHLS</sequence>
<organism evidence="8">
    <name type="scientific">freshwater metagenome</name>
    <dbReference type="NCBI Taxonomy" id="449393"/>
    <lineage>
        <taxon>unclassified sequences</taxon>
        <taxon>metagenomes</taxon>
        <taxon>ecological metagenomes</taxon>
    </lineage>
</organism>
<keyword evidence="5 6" id="KW-0472">Membrane</keyword>
<gene>
    <name evidence="8" type="ORF">UFOPK4049_00796</name>
</gene>
<evidence type="ECO:0000256" key="5">
    <source>
        <dbReference type="ARBA" id="ARBA00023136"/>
    </source>
</evidence>
<evidence type="ECO:0000256" key="1">
    <source>
        <dbReference type="ARBA" id="ARBA00004651"/>
    </source>
</evidence>
<keyword evidence="4 6" id="KW-1133">Transmembrane helix</keyword>
<evidence type="ECO:0000256" key="4">
    <source>
        <dbReference type="ARBA" id="ARBA00022989"/>
    </source>
</evidence>
<dbReference type="Pfam" id="PF09335">
    <property type="entry name" value="VTT_dom"/>
    <property type="match status" value="1"/>
</dbReference>
<evidence type="ECO:0000259" key="7">
    <source>
        <dbReference type="Pfam" id="PF09335"/>
    </source>
</evidence>
<reference evidence="8" key="1">
    <citation type="submission" date="2020-05" db="EMBL/GenBank/DDBJ databases">
        <authorList>
            <person name="Chiriac C."/>
            <person name="Salcher M."/>
            <person name="Ghai R."/>
            <person name="Kavagutti S V."/>
        </authorList>
    </citation>
    <scope>NUCLEOTIDE SEQUENCE</scope>
</reference>
<feature type="transmembrane region" description="Helical" evidence="6">
    <location>
        <begin position="6"/>
        <end position="32"/>
    </location>
</feature>
<proteinExistence type="predicted"/>
<feature type="transmembrane region" description="Helical" evidence="6">
    <location>
        <begin position="39"/>
        <end position="58"/>
    </location>
</feature>
<evidence type="ECO:0000256" key="3">
    <source>
        <dbReference type="ARBA" id="ARBA00022692"/>
    </source>
</evidence>
<dbReference type="AlphaFoldDB" id="A0A6J7PS64"/>
<evidence type="ECO:0000313" key="8">
    <source>
        <dbReference type="EMBL" id="CAB5006369.1"/>
    </source>
</evidence>
<dbReference type="PANTHER" id="PTHR30353:SF0">
    <property type="entry name" value="TRANSMEMBRANE PROTEIN"/>
    <property type="match status" value="1"/>
</dbReference>
<evidence type="ECO:0000256" key="2">
    <source>
        <dbReference type="ARBA" id="ARBA00022475"/>
    </source>
</evidence>
<protein>
    <submittedName>
        <fullName evidence="8">Unannotated protein</fullName>
    </submittedName>
</protein>
<evidence type="ECO:0000256" key="6">
    <source>
        <dbReference type="SAM" id="Phobius"/>
    </source>
</evidence>
<dbReference type="InterPro" id="IPR032818">
    <property type="entry name" value="DedA-like"/>
</dbReference>
<keyword evidence="3 6" id="KW-0812">Transmembrane</keyword>
<dbReference type="InterPro" id="IPR032816">
    <property type="entry name" value="VTT_dom"/>
</dbReference>
<accession>A0A6J7PS64</accession>
<feature type="transmembrane region" description="Helical" evidence="6">
    <location>
        <begin position="181"/>
        <end position="202"/>
    </location>
</feature>